<protein>
    <submittedName>
        <fullName evidence="2">Uncharacterized protein</fullName>
    </submittedName>
</protein>
<dbReference type="AlphaFoldDB" id="O58265"/>
<keyword evidence="1" id="KW-0812">Transmembrane</keyword>
<evidence type="ECO:0000313" key="2">
    <source>
        <dbReference type="EMBL" id="BAA29618.1"/>
    </source>
</evidence>
<evidence type="ECO:0000256" key="1">
    <source>
        <dbReference type="SAM" id="Phobius"/>
    </source>
</evidence>
<dbReference type="STRING" id="70601.gene:9377464"/>
<dbReference type="EnsemblBacteria" id="BAA29618">
    <property type="protein sequence ID" value="BAA29618"/>
    <property type="gene ID" value="BAA29618"/>
</dbReference>
<organism evidence="2 3">
    <name type="scientific">Pyrococcus horikoshii (strain ATCC 700860 / DSM 12428 / JCM 9974 / NBRC 100139 / OT-3)</name>
    <dbReference type="NCBI Taxonomy" id="70601"/>
    <lineage>
        <taxon>Archaea</taxon>
        <taxon>Methanobacteriati</taxon>
        <taxon>Methanobacteriota</taxon>
        <taxon>Thermococci</taxon>
        <taxon>Thermococcales</taxon>
        <taxon>Thermococcaceae</taxon>
        <taxon>Pyrococcus</taxon>
    </lineage>
</organism>
<keyword evidence="3" id="KW-1185">Reference proteome</keyword>
<feature type="transmembrane region" description="Helical" evidence="1">
    <location>
        <begin position="119"/>
        <end position="139"/>
    </location>
</feature>
<gene>
    <name evidence="2" type="ordered locus">PH0529</name>
</gene>
<proteinExistence type="predicted"/>
<dbReference type="PIR" id="E71166">
    <property type="entry name" value="E71166"/>
</dbReference>
<evidence type="ECO:0000313" key="3">
    <source>
        <dbReference type="Proteomes" id="UP000000752"/>
    </source>
</evidence>
<keyword evidence="1" id="KW-1133">Transmembrane helix</keyword>
<sequence length="174" mass="19608">MSSQSRASQCAFLPLRGESGKVNVGYPDLTPLPFFLLNPDLNPKLAWGFFYSPLPDLLVNLRAYYHFLGLCVSGYELPNELHCSWGPLPSRHYLLYLPNWNREYNLFSGLDHPHSPHSLSFVLLQCLLFGCVKTLLFVLTITQTGTLLFCFMALASLSFFARGLFLAISLPSQD</sequence>
<accession>O58265</accession>
<dbReference type="EMBL" id="BA000001">
    <property type="protein sequence ID" value="BAA29618.1"/>
    <property type="molecule type" value="Genomic_DNA"/>
</dbReference>
<dbReference type="KEGG" id="pho:PH0529"/>
<name>O58265_PYRHO</name>
<reference evidence="2 3" key="1">
    <citation type="journal article" date="1998" name="DNA Res.">
        <title>Complete sequence and gene organization of the genome of a hyper-thermophilic archaebacterium, Pyrococcus horikoshii OT3.</title>
        <authorList>
            <person name="Kawarabayasi Y."/>
            <person name="Sawada M."/>
            <person name="Horikawa H."/>
            <person name="Haikawa Y."/>
            <person name="Hino Y."/>
            <person name="Yamamoto S."/>
            <person name="Sekine M."/>
            <person name="Baba S."/>
            <person name="Kosugi H."/>
            <person name="Hosoyama A."/>
            <person name="Nagai Y."/>
            <person name="Sakai M."/>
            <person name="Ogura K."/>
            <person name="Otuka R."/>
            <person name="Nakazawa H."/>
            <person name="Takamiya M."/>
            <person name="Ohfuku Y."/>
            <person name="Funahashi T."/>
            <person name="Tanaka T."/>
            <person name="Kudoh Y."/>
            <person name="Yamazaki J."/>
            <person name="Kushida N."/>
            <person name="Oguchi A."/>
            <person name="Aoki K."/>
            <person name="Nakamura Y."/>
            <person name="Robb T.F."/>
            <person name="Horikoshi K."/>
            <person name="Masuchi Y."/>
            <person name="Shizuya H."/>
            <person name="Kikuchi H."/>
        </authorList>
    </citation>
    <scope>NUCLEOTIDE SEQUENCE [LARGE SCALE GENOMIC DNA]</scope>
    <source>
        <strain evidence="3">ATCC 700860 / DSM 12428 / JCM 9974 / NBRC 100139 / OT-3</strain>
    </source>
</reference>
<feature type="transmembrane region" description="Helical" evidence="1">
    <location>
        <begin position="146"/>
        <end position="168"/>
    </location>
</feature>
<dbReference type="Proteomes" id="UP000000752">
    <property type="component" value="Chromosome"/>
</dbReference>
<keyword evidence="1" id="KW-0472">Membrane</keyword>